<reference evidence="1 2" key="1">
    <citation type="journal article" date="2016" name="Nat. Commun.">
        <title>Thousands of microbial genomes shed light on interconnected biogeochemical processes in an aquifer system.</title>
        <authorList>
            <person name="Anantharaman K."/>
            <person name="Brown C.T."/>
            <person name="Hug L.A."/>
            <person name="Sharon I."/>
            <person name="Castelle C.J."/>
            <person name="Probst A.J."/>
            <person name="Thomas B.C."/>
            <person name="Singh A."/>
            <person name="Wilkins M.J."/>
            <person name="Karaoz U."/>
            <person name="Brodie E.L."/>
            <person name="Williams K.H."/>
            <person name="Hubbard S.S."/>
            <person name="Banfield J.F."/>
        </authorList>
    </citation>
    <scope>NUCLEOTIDE SEQUENCE [LARGE SCALE GENOMIC DNA]</scope>
</reference>
<evidence type="ECO:0000313" key="2">
    <source>
        <dbReference type="Proteomes" id="UP000178602"/>
    </source>
</evidence>
<evidence type="ECO:0000313" key="1">
    <source>
        <dbReference type="EMBL" id="OGC27729.1"/>
    </source>
</evidence>
<gene>
    <name evidence="1" type="ORF">A3K49_01780</name>
</gene>
<sequence length="190" mass="20802">MSISDKFRNPIFRDRYIKAGAIQSAMTQSILRLDIRLRLPILAQGLFSSLGGRFKEASLQDVLAALKPDLTQQAAKMLGLTSSRVTLKYLRYKIMPAQLGELDSIVTARGFRRIGGIMGVISVHQFPNSKLCLAIEVDPNRQDPTLTLAGVGFMGEKPADFAATFAEMPGVGIEMTDCSLQAIWEAVGNR</sequence>
<comment type="caution">
    <text evidence="1">The sequence shown here is derived from an EMBL/GenBank/DDBJ whole genome shotgun (WGS) entry which is preliminary data.</text>
</comment>
<dbReference type="EMBL" id="MEUG01000001">
    <property type="protein sequence ID" value="OGC27729.1"/>
    <property type="molecule type" value="Genomic_DNA"/>
</dbReference>
<protein>
    <submittedName>
        <fullName evidence="1">Uncharacterized protein</fullName>
    </submittedName>
</protein>
<dbReference type="AlphaFoldDB" id="A0A1F4T5F4"/>
<name>A0A1F4T5F4_UNCSA</name>
<organism evidence="1 2">
    <name type="scientific">candidate division WOR-1 bacterium RIFOXYC12_FULL_54_18</name>
    <dbReference type="NCBI Taxonomy" id="1802584"/>
    <lineage>
        <taxon>Bacteria</taxon>
        <taxon>Bacillati</taxon>
        <taxon>Saganbacteria</taxon>
    </lineage>
</organism>
<dbReference type="Proteomes" id="UP000178602">
    <property type="component" value="Unassembled WGS sequence"/>
</dbReference>
<accession>A0A1F4T5F4</accession>
<proteinExistence type="predicted"/>